<dbReference type="InterPro" id="IPR015421">
    <property type="entry name" value="PyrdxlP-dep_Trfase_major"/>
</dbReference>
<dbReference type="UniPathway" id="UPA00148"/>
<dbReference type="InterPro" id="IPR029062">
    <property type="entry name" value="Class_I_gatase-like"/>
</dbReference>
<dbReference type="Gene3D" id="3.90.1150.10">
    <property type="entry name" value="Aspartate Aminotransferase, domain 1"/>
    <property type="match status" value="1"/>
</dbReference>
<evidence type="ECO:0000256" key="4">
    <source>
        <dbReference type="HAMAP-Rule" id="MF_00028"/>
    </source>
</evidence>
<dbReference type="PROSITE" id="PS51274">
    <property type="entry name" value="GATASE_COBBQ"/>
    <property type="match status" value="1"/>
</dbReference>
<evidence type="ECO:0000259" key="6">
    <source>
        <dbReference type="Pfam" id="PF01656"/>
    </source>
</evidence>
<dbReference type="CDD" id="cd01750">
    <property type="entry name" value="GATase1_CobQ"/>
    <property type="match status" value="1"/>
</dbReference>
<dbReference type="InterPro" id="IPR002586">
    <property type="entry name" value="CobQ/CobB/MinD/ParA_Nub-bd_dom"/>
</dbReference>
<name>A0A2L1GL19_9BACT</name>
<dbReference type="Pfam" id="PF01656">
    <property type="entry name" value="CbiA"/>
    <property type="match status" value="1"/>
</dbReference>
<comment type="pathway">
    <text evidence="1 4">Cofactor biosynthesis; adenosylcobalamin biosynthesis.</text>
</comment>
<dbReference type="GO" id="GO:0009236">
    <property type="term" value="P:cobalamin biosynthetic process"/>
    <property type="evidence" value="ECO:0007669"/>
    <property type="project" value="UniProtKB-UniRule"/>
</dbReference>
<dbReference type="Gene3D" id="3.40.640.10">
    <property type="entry name" value="Type I PLP-dependent aspartate aminotransferase-like (Major domain)"/>
    <property type="match status" value="1"/>
</dbReference>
<feature type="domain" description="CobQ/CobB/MinD/ParA nucleotide binding" evidence="6">
    <location>
        <begin position="384"/>
        <end position="608"/>
    </location>
</feature>
<dbReference type="InterPro" id="IPR015424">
    <property type="entry name" value="PyrdxlP-dep_Trfase"/>
</dbReference>
<organism evidence="8 9">
    <name type="scientific">Desulfobulbus oralis</name>
    <dbReference type="NCBI Taxonomy" id="1986146"/>
    <lineage>
        <taxon>Bacteria</taxon>
        <taxon>Pseudomonadati</taxon>
        <taxon>Thermodesulfobacteriota</taxon>
        <taxon>Desulfobulbia</taxon>
        <taxon>Desulfobulbales</taxon>
        <taxon>Desulfobulbaceae</taxon>
        <taxon>Desulfobulbus</taxon>
    </lineage>
</organism>
<feature type="active site" evidence="4">
    <location>
        <position position="813"/>
    </location>
</feature>
<evidence type="ECO:0000313" key="9">
    <source>
        <dbReference type="Proteomes" id="UP000239867"/>
    </source>
</evidence>
<evidence type="ECO:0000256" key="2">
    <source>
        <dbReference type="ARBA" id="ARBA00022573"/>
    </source>
</evidence>
<dbReference type="InterPro" id="IPR027417">
    <property type="entry name" value="P-loop_NTPase"/>
</dbReference>
<dbReference type="GO" id="GO:0003824">
    <property type="term" value="F:catalytic activity"/>
    <property type="evidence" value="ECO:0007669"/>
    <property type="project" value="InterPro"/>
</dbReference>
<gene>
    <name evidence="4" type="primary">cobQ</name>
    <name evidence="8" type="ORF">CAY53_01765</name>
</gene>
<evidence type="ECO:0000313" key="8">
    <source>
        <dbReference type="EMBL" id="AVD70369.1"/>
    </source>
</evidence>
<dbReference type="InterPro" id="IPR004839">
    <property type="entry name" value="Aminotransferase_I/II_large"/>
</dbReference>
<sequence>MNPEEHGGDLRGMAAISGREPGALLDFSVNIRPEGPPEFLFAAMLRARATLSAYPSPHAEEALEAAAHHHGIPAARFLFGNGSNELIHACARMLKKRGVPAVCIVEPAFSEYALACRRAGLELCHVWGGLARAKGSGPANEDGGLARLLASAPSGAAVFLANPGNPSGIFRNPDEYLACMRRRPDLLWIVDEAFVEYAGPEADCSLVRRAPENSLVLRSLTKFYAVPGLRIGYLAAAPELIAALRAEIPIWNLNAFALAAAVAALTDRSGFAEQCRRENAARRDDLARRLAALRGAEVFPSAANYLLFRLPKAPRDLRELLLRRFGIALRACANYHGLEDGTWFRAAVRLPEEHLRLVSALRAVLSGRASVRPAPAGAAVPALMLQGTTSDAGKSVLAAAYCRIFLQDGYSVCPFKAQNMALNSGVSPAGEEMGRAQLLQAQAARVTPDARMNPILIKPHGGGMAQLVVRGVSTGHMPILEYGSKTDELWRTVTRAYDELAHGRDLMVLEGAGGAGEVNLKKHDIVNMRMARYAGARVLLVGDIERGGVYASLLGTWMTFTDAERRQLLGYIVNRFRGTPSVLGPAHDYLLEHTGLPVLGVIPYLSDLVLPKEDTASLSRQENGAAAGPETLDIAVLMLSGISNFTDFQPFETEPNLRLRYIRSLQDWGAPHVVMLPGSKSVMRGLEELRESGLADKLLAHARGGGWVFGICGGLQMLGRAVFDPEAVESPRSEAPGLGLMDLRSTFAAKKTLIRVERAQTPLGLASGGYEIHHGVTENGPEALPLFRRHDASGADRGICGYVTGRCWATYLHGIFDDDAFRHAWIEHVRASLGLPALSGQAGVYSLEKALDRLADTVREHCDLQSIYRALGLK</sequence>
<dbReference type="PROSITE" id="PS00105">
    <property type="entry name" value="AA_TRANSFER_CLASS_1"/>
    <property type="match status" value="1"/>
</dbReference>
<evidence type="ECO:0000256" key="3">
    <source>
        <dbReference type="ARBA" id="ARBA00022962"/>
    </source>
</evidence>
<dbReference type="RefSeq" id="WP_104935684.1">
    <property type="nucleotide sequence ID" value="NZ_CP021255.1"/>
</dbReference>
<evidence type="ECO:0000256" key="1">
    <source>
        <dbReference type="ARBA" id="ARBA00004953"/>
    </source>
</evidence>
<reference evidence="8 9" key="1">
    <citation type="journal article" date="2018" name="MBio">
        <title>Insights into the evolution of host association through the isolation and characterization of a novel human periodontal pathobiont, Desulfobulbus oralis.</title>
        <authorList>
            <person name="Cross K.L."/>
            <person name="Chirania P."/>
            <person name="Xiong W."/>
            <person name="Beall C.J."/>
            <person name="Elkins J.G."/>
            <person name="Giannone R.J."/>
            <person name="Griffen A.L."/>
            <person name="Guss A.M."/>
            <person name="Hettich R.L."/>
            <person name="Joshi S.S."/>
            <person name="Mokrzan E.M."/>
            <person name="Martin R.K."/>
            <person name="Zhulin I.B."/>
            <person name="Leys E.J."/>
            <person name="Podar M."/>
        </authorList>
    </citation>
    <scope>NUCLEOTIDE SEQUENCE [LARGE SCALE GENOMIC DNA]</scope>
    <source>
        <strain evidence="8 9">ORNL</strain>
    </source>
</reference>
<dbReference type="Pfam" id="PF00155">
    <property type="entry name" value="Aminotran_1_2"/>
    <property type="match status" value="1"/>
</dbReference>
<dbReference type="CDD" id="cd00609">
    <property type="entry name" value="AAT_like"/>
    <property type="match status" value="1"/>
</dbReference>
<dbReference type="HAMAP" id="MF_00028">
    <property type="entry name" value="CobQ"/>
    <property type="match status" value="1"/>
</dbReference>
<dbReference type="NCBIfam" id="NF001989">
    <property type="entry name" value="PRK00784.1"/>
    <property type="match status" value="1"/>
</dbReference>
<dbReference type="Pfam" id="PF07685">
    <property type="entry name" value="GATase_3"/>
    <property type="match status" value="1"/>
</dbReference>
<keyword evidence="9" id="KW-1185">Reference proteome</keyword>
<dbReference type="NCBIfam" id="TIGR00313">
    <property type="entry name" value="cobQ"/>
    <property type="match status" value="1"/>
</dbReference>
<evidence type="ECO:0000259" key="5">
    <source>
        <dbReference type="Pfam" id="PF00155"/>
    </source>
</evidence>
<dbReference type="AlphaFoldDB" id="A0A2L1GL19"/>
<dbReference type="EMBL" id="CP021255">
    <property type="protein sequence ID" value="AVD70369.1"/>
    <property type="molecule type" value="Genomic_DNA"/>
</dbReference>
<dbReference type="Gene3D" id="3.40.50.300">
    <property type="entry name" value="P-loop containing nucleotide triphosphate hydrolases"/>
    <property type="match status" value="1"/>
</dbReference>
<dbReference type="InterPro" id="IPR011698">
    <property type="entry name" value="GATase_3"/>
</dbReference>
<dbReference type="SUPFAM" id="SSF52317">
    <property type="entry name" value="Class I glutamine amidotransferase-like"/>
    <property type="match status" value="1"/>
</dbReference>
<feature type="domain" description="CobB/CobQ-like glutamine amidotransferase" evidence="7">
    <location>
        <begin position="633"/>
        <end position="820"/>
    </location>
</feature>
<dbReference type="Proteomes" id="UP000239867">
    <property type="component" value="Chromosome"/>
</dbReference>
<dbReference type="GO" id="GO:0015420">
    <property type="term" value="F:ABC-type vitamin B12 transporter activity"/>
    <property type="evidence" value="ECO:0007669"/>
    <property type="project" value="UniProtKB-UniRule"/>
</dbReference>
<comment type="function">
    <text evidence="4">Catalyzes amidations at positions B, D, E, and G on adenosylcobyrinic A,C-diamide. NH(2) groups are provided by glutamine, and one molecule of ATP is hydrogenolyzed for each amidation.</text>
</comment>
<dbReference type="InterPro" id="IPR004459">
    <property type="entry name" value="CobQ_synth"/>
</dbReference>
<dbReference type="InterPro" id="IPR033949">
    <property type="entry name" value="CobQ_GATase1"/>
</dbReference>
<accession>A0A2L1GL19</accession>
<dbReference type="PANTHER" id="PTHR21343:SF1">
    <property type="entry name" value="COBYRIC ACID SYNTHASE"/>
    <property type="match status" value="1"/>
</dbReference>
<dbReference type="OrthoDB" id="9808302at2"/>
<dbReference type="KEGG" id="deo:CAY53_01765"/>
<dbReference type="PANTHER" id="PTHR21343">
    <property type="entry name" value="DETHIOBIOTIN SYNTHETASE"/>
    <property type="match status" value="1"/>
</dbReference>
<keyword evidence="2 4" id="KW-0169">Cobalamin biosynthesis</keyword>
<feature type="active site" description="Nucleophile" evidence="4">
    <location>
        <position position="712"/>
    </location>
</feature>
<proteinExistence type="inferred from homology"/>
<evidence type="ECO:0000259" key="7">
    <source>
        <dbReference type="Pfam" id="PF07685"/>
    </source>
</evidence>
<feature type="domain" description="Aminotransferase class I/classII large" evidence="5">
    <location>
        <begin position="25"/>
        <end position="356"/>
    </location>
</feature>
<keyword evidence="3 4" id="KW-0315">Glutamine amidotransferase</keyword>
<dbReference type="Gene3D" id="3.40.50.880">
    <property type="match status" value="1"/>
</dbReference>
<dbReference type="SUPFAM" id="SSF53383">
    <property type="entry name" value="PLP-dependent transferases"/>
    <property type="match status" value="1"/>
</dbReference>
<protein>
    <recommendedName>
        <fullName evidence="4">Cobyric acid synthase</fullName>
    </recommendedName>
</protein>
<dbReference type="InterPro" id="IPR004838">
    <property type="entry name" value="NHTrfase_class1_PyrdxlP-BS"/>
</dbReference>
<dbReference type="SUPFAM" id="SSF52540">
    <property type="entry name" value="P-loop containing nucleoside triphosphate hydrolases"/>
    <property type="match status" value="1"/>
</dbReference>
<comment type="similarity">
    <text evidence="4">Belongs to the CobB/CobQ family. CobQ subfamily.</text>
</comment>
<dbReference type="InterPro" id="IPR015422">
    <property type="entry name" value="PyrdxlP-dep_Trfase_small"/>
</dbReference>
<dbReference type="GO" id="GO:0030170">
    <property type="term" value="F:pyridoxal phosphate binding"/>
    <property type="evidence" value="ECO:0007669"/>
    <property type="project" value="InterPro"/>
</dbReference>